<evidence type="ECO:0008006" key="4">
    <source>
        <dbReference type="Google" id="ProtNLM"/>
    </source>
</evidence>
<organism evidence="2 3">
    <name type="scientific">Sphingomonas mollis</name>
    <dbReference type="NCBI Taxonomy" id="2795726"/>
    <lineage>
        <taxon>Bacteria</taxon>
        <taxon>Pseudomonadati</taxon>
        <taxon>Pseudomonadota</taxon>
        <taxon>Alphaproteobacteria</taxon>
        <taxon>Sphingomonadales</taxon>
        <taxon>Sphingomonadaceae</taxon>
        <taxon>Sphingomonas</taxon>
    </lineage>
</organism>
<evidence type="ECO:0000313" key="2">
    <source>
        <dbReference type="EMBL" id="MBJ6123718.1"/>
    </source>
</evidence>
<dbReference type="RefSeq" id="WP_199041719.1">
    <property type="nucleotide sequence ID" value="NZ_JAELXS010000021.1"/>
</dbReference>
<keyword evidence="1" id="KW-0812">Transmembrane</keyword>
<keyword evidence="1" id="KW-0472">Membrane</keyword>
<evidence type="ECO:0000256" key="1">
    <source>
        <dbReference type="SAM" id="Phobius"/>
    </source>
</evidence>
<reference evidence="3" key="1">
    <citation type="submission" date="2020-12" db="EMBL/GenBank/DDBJ databases">
        <title>Hymenobacter sp.</title>
        <authorList>
            <person name="Kim M.K."/>
        </authorList>
    </citation>
    <scope>NUCLEOTIDE SEQUENCE [LARGE SCALE GENOMIC DNA]</scope>
    <source>
        <strain evidence="3">BT553</strain>
    </source>
</reference>
<feature type="transmembrane region" description="Helical" evidence="1">
    <location>
        <begin position="6"/>
        <end position="31"/>
    </location>
</feature>
<sequence>MTGGAIVARVAAALAGNYAATAASGALLAVLLARAGMARADAVVAASIVAIAGFLVMLIWAFHAPIWRAWFVLAGIVAAATMLVHLLGPATA</sequence>
<evidence type="ECO:0000313" key="3">
    <source>
        <dbReference type="Proteomes" id="UP000640426"/>
    </source>
</evidence>
<dbReference type="Proteomes" id="UP000640426">
    <property type="component" value="Unassembled WGS sequence"/>
</dbReference>
<keyword evidence="3" id="KW-1185">Reference proteome</keyword>
<feature type="transmembrane region" description="Helical" evidence="1">
    <location>
        <begin position="43"/>
        <end position="63"/>
    </location>
</feature>
<dbReference type="EMBL" id="JAELXS010000021">
    <property type="protein sequence ID" value="MBJ6123718.1"/>
    <property type="molecule type" value="Genomic_DNA"/>
</dbReference>
<gene>
    <name evidence="2" type="ORF">JAO74_18250</name>
</gene>
<comment type="caution">
    <text evidence="2">The sequence shown here is derived from an EMBL/GenBank/DDBJ whole genome shotgun (WGS) entry which is preliminary data.</text>
</comment>
<keyword evidence="1" id="KW-1133">Transmembrane helix</keyword>
<name>A0ABS0XUJ3_9SPHN</name>
<feature type="transmembrane region" description="Helical" evidence="1">
    <location>
        <begin position="69"/>
        <end position="88"/>
    </location>
</feature>
<proteinExistence type="predicted"/>
<accession>A0ABS0XUJ3</accession>
<protein>
    <recommendedName>
        <fullName evidence="4">DUF3649 domain-containing protein</fullName>
    </recommendedName>
</protein>